<organism evidence="1">
    <name type="scientific">Ophidiomyces ophidiicola</name>
    <dbReference type="NCBI Taxonomy" id="1387563"/>
    <lineage>
        <taxon>Eukaryota</taxon>
        <taxon>Fungi</taxon>
        <taxon>Dikarya</taxon>
        <taxon>Ascomycota</taxon>
        <taxon>Pezizomycotina</taxon>
        <taxon>Eurotiomycetes</taxon>
        <taxon>Eurotiomycetidae</taxon>
        <taxon>Onygenales</taxon>
        <taxon>Onygenaceae</taxon>
        <taxon>Ophidiomyces</taxon>
    </lineage>
</organism>
<gene>
    <name evidence="1" type="ORF">LOY88_003294</name>
</gene>
<name>A0ACB8UX02_9EURO</name>
<comment type="caution">
    <text evidence="1">The sequence shown here is derived from an EMBL/GenBank/DDBJ whole genome shotgun (WGS) entry which is preliminary data.</text>
</comment>
<protein>
    <submittedName>
        <fullName evidence="1">Uncharacterized protein</fullName>
    </submittedName>
</protein>
<sequence length="290" mass="32378">MGDQGSLPLNSWDSHMHIVDPIKYPLSQDAQYTPSTHTLAEAIEFESSFGISNIVLVQPSIYGFDNSCLLDGLRELGSQHGRAVVTIDPQNIQQEILSEWHQLGVRGVRLNLQSTGRQISPEELAACVRQHADIIRPFNWVLQLYISLSSVKALLDVVPNLGVRVCLDHFSSPALPQGAETTAFDPYSLSGFTDLVSLLNGGNTYVKISAPYRLSTDPHFQFLGIIAKELMRIAPDRLVFATDWPHTRFEGLDISPFVKMCLDWCGGDGILTKKLFQQNAEELWDARKER</sequence>
<proteinExistence type="predicted"/>
<accession>A0ACB8UX02</accession>
<reference evidence="1" key="1">
    <citation type="journal article" date="2022" name="bioRxiv">
        <title>Population genetic analysis of Ophidiomyces ophidiicola, the causative agent of snake fungal disease, indicates recent introductions to the USA.</title>
        <authorList>
            <person name="Ladner J.T."/>
            <person name="Palmer J.M."/>
            <person name="Ettinger C.L."/>
            <person name="Stajich J.E."/>
            <person name="Farrell T.M."/>
            <person name="Glorioso B.M."/>
            <person name="Lawson B."/>
            <person name="Price S.J."/>
            <person name="Stengle A.G."/>
            <person name="Grear D.A."/>
            <person name="Lorch J.M."/>
        </authorList>
    </citation>
    <scope>NUCLEOTIDE SEQUENCE</scope>
    <source>
        <strain evidence="1">NWHC 24266-5</strain>
    </source>
</reference>
<evidence type="ECO:0000313" key="1">
    <source>
        <dbReference type="EMBL" id="KAI2387064.1"/>
    </source>
</evidence>
<dbReference type="EMBL" id="JALBCA010000042">
    <property type="protein sequence ID" value="KAI2387064.1"/>
    <property type="molecule type" value="Genomic_DNA"/>
</dbReference>